<dbReference type="Proteomes" id="UP001343600">
    <property type="component" value="Unassembled WGS sequence"/>
</dbReference>
<evidence type="ECO:0000313" key="1">
    <source>
        <dbReference type="EMBL" id="MEE4043167.1"/>
    </source>
</evidence>
<organism evidence="1 2">
    <name type="scientific">Pseudomonas viridiflava</name>
    <name type="common">Phytomonas viridiflava</name>
    <dbReference type="NCBI Taxonomy" id="33069"/>
    <lineage>
        <taxon>Bacteria</taxon>
        <taxon>Pseudomonadati</taxon>
        <taxon>Pseudomonadota</taxon>
        <taxon>Gammaproteobacteria</taxon>
        <taxon>Pseudomonadales</taxon>
        <taxon>Pseudomonadaceae</taxon>
        <taxon>Pseudomonas</taxon>
    </lineage>
</organism>
<accession>A0ABU7NDZ4</accession>
<feature type="non-terminal residue" evidence="1">
    <location>
        <position position="1"/>
    </location>
</feature>
<evidence type="ECO:0000313" key="2">
    <source>
        <dbReference type="Proteomes" id="UP001343600"/>
    </source>
</evidence>
<gene>
    <name evidence="1" type="ORF">V2I87_23995</name>
</gene>
<name>A0ABU7NDZ4_PSEVI</name>
<dbReference type="EMBL" id="JAZEIP010000063">
    <property type="protein sequence ID" value="MEE4043167.1"/>
    <property type="molecule type" value="Genomic_DNA"/>
</dbReference>
<keyword evidence="2" id="KW-1185">Reference proteome</keyword>
<reference evidence="1 2" key="1">
    <citation type="submission" date="2024-01" db="EMBL/GenBank/DDBJ databases">
        <title>Characterization of Pseudomonas viridiflava in Georgia, USA.</title>
        <authorList>
            <person name="Zhao M."/>
            <person name="Dutta B."/>
        </authorList>
    </citation>
    <scope>NUCLEOTIDE SEQUENCE [LARGE SCALE GENOMIC DNA]</scope>
    <source>
        <strain evidence="1 2">21GA0539</strain>
    </source>
</reference>
<comment type="caution">
    <text evidence="1">The sequence shown here is derived from an EMBL/GenBank/DDBJ whole genome shotgun (WGS) entry which is preliminary data.</text>
</comment>
<proteinExistence type="predicted"/>
<protein>
    <submittedName>
        <fullName evidence="1">Uncharacterized protein</fullName>
    </submittedName>
</protein>
<sequence>PDTDSGVAANGPSMAQCSSIGIHADYPPNQRQDSAFTHVAICSVHAIALKKRIGAAVSPDSQMTCV</sequence>